<gene>
    <name evidence="7" type="ORF">ACFSJT_04710</name>
</gene>
<dbReference type="InterPro" id="IPR022398">
    <property type="entry name" value="Peptidase_S8_His-AS"/>
</dbReference>
<dbReference type="Proteomes" id="UP001597344">
    <property type="component" value="Unassembled WGS sequence"/>
</dbReference>
<dbReference type="PRINTS" id="PR00723">
    <property type="entry name" value="SUBTILISIN"/>
</dbReference>
<dbReference type="Gene3D" id="3.40.50.200">
    <property type="entry name" value="Peptidase S8/S53 domain"/>
    <property type="match status" value="2"/>
</dbReference>
<keyword evidence="3 5" id="KW-0378">Hydrolase</keyword>
<dbReference type="PROSITE" id="PS00137">
    <property type="entry name" value="SUBTILASE_HIS"/>
    <property type="match status" value="1"/>
</dbReference>
<dbReference type="InterPro" id="IPR036852">
    <property type="entry name" value="Peptidase_S8/S53_dom_sf"/>
</dbReference>
<dbReference type="Pfam" id="PF00082">
    <property type="entry name" value="Peptidase_S8"/>
    <property type="match status" value="1"/>
</dbReference>
<evidence type="ECO:0000313" key="7">
    <source>
        <dbReference type="EMBL" id="MFD2186082.1"/>
    </source>
</evidence>
<evidence type="ECO:0000313" key="8">
    <source>
        <dbReference type="Proteomes" id="UP001597344"/>
    </source>
</evidence>
<dbReference type="InterPro" id="IPR000209">
    <property type="entry name" value="Peptidase_S8/S53_dom"/>
</dbReference>
<dbReference type="EMBL" id="JBHUHY010000003">
    <property type="protein sequence ID" value="MFD2186082.1"/>
    <property type="molecule type" value="Genomic_DNA"/>
</dbReference>
<keyword evidence="4 5" id="KW-0720">Serine protease</keyword>
<evidence type="ECO:0000256" key="3">
    <source>
        <dbReference type="ARBA" id="ARBA00022801"/>
    </source>
</evidence>
<dbReference type="SUPFAM" id="SSF52743">
    <property type="entry name" value="Subtilisin-like"/>
    <property type="match status" value="1"/>
</dbReference>
<dbReference type="EC" id="3.4.-.-" evidence="7"/>
<organism evidence="7 8">
    <name type="scientific">Aquimarina celericrescens</name>
    <dbReference type="NCBI Taxonomy" id="1964542"/>
    <lineage>
        <taxon>Bacteria</taxon>
        <taxon>Pseudomonadati</taxon>
        <taxon>Bacteroidota</taxon>
        <taxon>Flavobacteriia</taxon>
        <taxon>Flavobacteriales</taxon>
        <taxon>Flavobacteriaceae</taxon>
        <taxon>Aquimarina</taxon>
    </lineage>
</organism>
<comment type="caution">
    <text evidence="7">The sequence shown here is derived from an EMBL/GenBank/DDBJ whole genome shotgun (WGS) entry which is preliminary data.</text>
</comment>
<reference evidence="8" key="1">
    <citation type="journal article" date="2019" name="Int. J. Syst. Evol. Microbiol.">
        <title>The Global Catalogue of Microorganisms (GCM) 10K type strain sequencing project: providing services to taxonomists for standard genome sequencing and annotation.</title>
        <authorList>
            <consortium name="The Broad Institute Genomics Platform"/>
            <consortium name="The Broad Institute Genome Sequencing Center for Infectious Disease"/>
            <person name="Wu L."/>
            <person name="Ma J."/>
        </authorList>
    </citation>
    <scope>NUCLEOTIDE SEQUENCE [LARGE SCALE GENOMIC DNA]</scope>
    <source>
        <strain evidence="8">DT92</strain>
    </source>
</reference>
<dbReference type="PANTHER" id="PTHR43806:SF11">
    <property type="entry name" value="CEREVISIN-RELATED"/>
    <property type="match status" value="1"/>
</dbReference>
<keyword evidence="8" id="KW-1185">Reference proteome</keyword>
<dbReference type="PANTHER" id="PTHR43806">
    <property type="entry name" value="PEPTIDASE S8"/>
    <property type="match status" value="1"/>
</dbReference>
<dbReference type="RefSeq" id="WP_378319068.1">
    <property type="nucleotide sequence ID" value="NZ_JBHUHY010000003.1"/>
</dbReference>
<proteinExistence type="inferred from homology"/>
<dbReference type="CDD" id="cd07483">
    <property type="entry name" value="Peptidases_S8_Subtilisin_Novo-like"/>
    <property type="match status" value="1"/>
</dbReference>
<evidence type="ECO:0000256" key="5">
    <source>
        <dbReference type="PROSITE-ProRule" id="PRU01240"/>
    </source>
</evidence>
<feature type="active site" description="Charge relay system" evidence="5">
    <location>
        <position position="293"/>
    </location>
</feature>
<feature type="domain" description="Peptidase S8/S53" evidence="6">
    <location>
        <begin position="64"/>
        <end position="499"/>
    </location>
</feature>
<evidence type="ECO:0000256" key="4">
    <source>
        <dbReference type="ARBA" id="ARBA00022825"/>
    </source>
</evidence>
<sequence>MKHSKNTENKFSLDTTISIRTAKNKKLTDSEKMTWLENDAIEDTIPGISLKKAYKFLEQREPKDTIIVAVLDSPVDIEHEDFKGQIWVNKDEVPDNNIDDDANGYIDDINGWNFLGDNQGKQDTFFLYESTRILKKYQELFGGMTKDKDKIENPRLFELYSTAKKRHEIETKEAIEDTAYANMLIDISKNARKTLSFYFPEHEYTLESLDSLKKVYPKDTLLQVDILRMSNFIKYNFTEKYIHDYKLKADAKINKLLNLEYNDRLTRGDDPENPFDYNYGNGIVNQNIDFYSHGTIVSGVIGARRNNNLGIDGVAKVIKLMPVCISAFGEEHDKDLALGIRYAVDNGARVINMSIGKKLSMNKKWVDEAIQYAEKKNVLVVSSAGNEHRELNGTNEYPTDSREDSTEISHNFIHVGASSYMMNEKLVAPFSNYSKSFVDIFAPGSEIYTLHPHNKYVFDSGTSLSAAVVSGVAALIMIYYPELSGSQVKEILMKSGTSYSFNTEIKQRDGTKKTVSFSELSKSGKVINAYNALLMAESISQQHEVGKEINSR</sequence>
<evidence type="ECO:0000256" key="2">
    <source>
        <dbReference type="ARBA" id="ARBA00022670"/>
    </source>
</evidence>
<keyword evidence="2 5" id="KW-0645">Protease</keyword>
<feature type="active site" description="Charge relay system" evidence="5">
    <location>
        <position position="463"/>
    </location>
</feature>
<evidence type="ECO:0000256" key="1">
    <source>
        <dbReference type="ARBA" id="ARBA00011073"/>
    </source>
</evidence>
<comment type="similarity">
    <text evidence="1 5">Belongs to the peptidase S8 family.</text>
</comment>
<evidence type="ECO:0000259" key="6">
    <source>
        <dbReference type="Pfam" id="PF00082"/>
    </source>
</evidence>
<dbReference type="InterPro" id="IPR050131">
    <property type="entry name" value="Peptidase_S8_subtilisin-like"/>
</dbReference>
<dbReference type="GO" id="GO:0016787">
    <property type="term" value="F:hydrolase activity"/>
    <property type="evidence" value="ECO:0007669"/>
    <property type="project" value="UniProtKB-KW"/>
</dbReference>
<protein>
    <submittedName>
        <fullName evidence="7">S8 family peptidase</fullName>
        <ecNumber evidence="7">3.4.-.-</ecNumber>
    </submittedName>
</protein>
<accession>A0ABW5AVE1</accession>
<dbReference type="PROSITE" id="PS51892">
    <property type="entry name" value="SUBTILASE"/>
    <property type="match status" value="1"/>
</dbReference>
<name>A0ABW5AVE1_9FLAO</name>
<feature type="active site" description="Charge relay system" evidence="5">
    <location>
        <position position="72"/>
    </location>
</feature>
<dbReference type="InterPro" id="IPR015500">
    <property type="entry name" value="Peptidase_S8_subtilisin-rel"/>
</dbReference>
<dbReference type="InterPro" id="IPR034080">
    <property type="entry name" value="Protease_P7-like_dom"/>
</dbReference>